<evidence type="ECO:0000313" key="9">
    <source>
        <dbReference type="EMBL" id="KLU86960.1"/>
    </source>
</evidence>
<evidence type="ECO:0000256" key="7">
    <source>
        <dbReference type="SAM" id="MobiDB-lite"/>
    </source>
</evidence>
<protein>
    <recommendedName>
        <fullName evidence="3">tRNA (adenine(58)-N(1))-methyltransferase non-catalytic subunit TRM6</fullName>
    </recommendedName>
    <alternativeName>
        <fullName evidence="6">tRNA(m1A58)-methyltransferase subunit TRM6</fullName>
    </alternativeName>
</protein>
<dbReference type="AlphaFoldDB" id="A0A0C4E0T3"/>
<dbReference type="PROSITE" id="PS51186">
    <property type="entry name" value="GNAT"/>
    <property type="match status" value="1"/>
</dbReference>
<dbReference type="InterPro" id="IPR017423">
    <property type="entry name" value="TRM6"/>
</dbReference>
<dbReference type="OrthoDB" id="10254665at2759"/>
<evidence type="ECO:0000259" key="8">
    <source>
        <dbReference type="PROSITE" id="PS51186"/>
    </source>
</evidence>
<dbReference type="STRING" id="644358.A0A0C4E0T3"/>
<dbReference type="OMA" id="EGYIFHA"/>
<evidence type="ECO:0000256" key="4">
    <source>
        <dbReference type="ARBA" id="ARBA00022694"/>
    </source>
</evidence>
<dbReference type="EMBL" id="ADBL01001427">
    <property type="status" value="NOT_ANNOTATED_CDS"/>
    <property type="molecule type" value="Genomic_DNA"/>
</dbReference>
<feature type="region of interest" description="Disordered" evidence="7">
    <location>
        <begin position="522"/>
        <end position="620"/>
    </location>
</feature>
<accession>A0A0C4E0T3</accession>
<keyword evidence="11" id="KW-1185">Reference proteome</keyword>
<dbReference type="SMR" id="A0A0C4E0T3"/>
<organism evidence="10 11">
    <name type="scientific">Magnaporthiopsis poae (strain ATCC 64411 / 73-15)</name>
    <name type="common">Kentucky bluegrass fungus</name>
    <name type="synonym">Magnaporthe poae</name>
    <dbReference type="NCBI Taxonomy" id="644358"/>
    <lineage>
        <taxon>Eukaryota</taxon>
        <taxon>Fungi</taxon>
        <taxon>Dikarya</taxon>
        <taxon>Ascomycota</taxon>
        <taxon>Pezizomycotina</taxon>
        <taxon>Sordariomycetes</taxon>
        <taxon>Sordariomycetidae</taxon>
        <taxon>Magnaporthales</taxon>
        <taxon>Magnaporthaceae</taxon>
        <taxon>Magnaporthiopsis</taxon>
    </lineage>
</organism>
<dbReference type="PANTHER" id="PTHR12945:SF0">
    <property type="entry name" value="TRNA (ADENINE(58)-N(1))-METHYLTRANSFERASE NON-CATALYTIC SUBUNIT TRM6"/>
    <property type="match status" value="1"/>
</dbReference>
<dbReference type="Gene3D" id="3.40.630.30">
    <property type="match status" value="1"/>
</dbReference>
<comment type="similarity">
    <text evidence="2">Belongs to the TRM6/GCD10 family.</text>
</comment>
<dbReference type="GO" id="GO:0005634">
    <property type="term" value="C:nucleus"/>
    <property type="evidence" value="ECO:0007669"/>
    <property type="project" value="UniProtKB-SubCell"/>
</dbReference>
<dbReference type="Pfam" id="PF04189">
    <property type="entry name" value="Gcd10p"/>
    <property type="match status" value="1"/>
</dbReference>
<dbReference type="SUPFAM" id="SSF55729">
    <property type="entry name" value="Acyl-CoA N-acyltransferases (Nat)"/>
    <property type="match status" value="1"/>
</dbReference>
<evidence type="ECO:0000256" key="5">
    <source>
        <dbReference type="ARBA" id="ARBA00023242"/>
    </source>
</evidence>
<dbReference type="CDD" id="cd04301">
    <property type="entry name" value="NAT_SF"/>
    <property type="match status" value="1"/>
</dbReference>
<dbReference type="Proteomes" id="UP000011715">
    <property type="component" value="Unassembled WGS sequence"/>
</dbReference>
<evidence type="ECO:0000256" key="3">
    <source>
        <dbReference type="ARBA" id="ARBA00021704"/>
    </source>
</evidence>
<dbReference type="InterPro" id="IPR016181">
    <property type="entry name" value="Acyl_CoA_acyltransferase"/>
</dbReference>
<reference evidence="9" key="1">
    <citation type="submission" date="2010-05" db="EMBL/GenBank/DDBJ databases">
        <title>The Genome Sequence of Magnaporthe poae strain ATCC 64411.</title>
        <authorList>
            <consortium name="The Broad Institute Genome Sequencing Platform"/>
            <consortium name="Broad Institute Genome Sequencing Center for Infectious Disease"/>
            <person name="Ma L.-J."/>
            <person name="Dead R."/>
            <person name="Young S."/>
            <person name="Zeng Q."/>
            <person name="Koehrsen M."/>
            <person name="Alvarado L."/>
            <person name="Berlin A."/>
            <person name="Chapman S.B."/>
            <person name="Chen Z."/>
            <person name="Freedman E."/>
            <person name="Gellesch M."/>
            <person name="Goldberg J."/>
            <person name="Griggs A."/>
            <person name="Gujja S."/>
            <person name="Heilman E.R."/>
            <person name="Heiman D."/>
            <person name="Hepburn T."/>
            <person name="Howarth C."/>
            <person name="Jen D."/>
            <person name="Larson L."/>
            <person name="Mehta T."/>
            <person name="Neiman D."/>
            <person name="Pearson M."/>
            <person name="Roberts A."/>
            <person name="Saif S."/>
            <person name="Shea T."/>
            <person name="Shenoy N."/>
            <person name="Sisk P."/>
            <person name="Stolte C."/>
            <person name="Sykes S."/>
            <person name="Walk T."/>
            <person name="White J."/>
            <person name="Yandava C."/>
            <person name="Haas B."/>
            <person name="Nusbaum C."/>
            <person name="Birren B."/>
        </authorList>
    </citation>
    <scope>NUCLEOTIDE SEQUENCE</scope>
    <source>
        <strain evidence="9">ATCC 64411</strain>
    </source>
</reference>
<sequence>MSTTLAITPATVADVPGITDTFLQAFASERMDELLPPTPEVRAWLERGYESFVRGKAGKHQSRFFVLRDEDGKTVVGYALYCIIDAKDGGLEPWDKRYPPLVAGLDGEKLGGFFTIMENNHRKVMGQEGHIFLESIAISERLRGKGLAAKMLELGKELADALDYPSYLDATKLAVTLYERAGYVVQDTGLPSRSVPMRRPKKSELRRHFAEVSNSRDRAMYERIEPNAWVALRLPSDNLKVMQVVPNTTISLGKYGSFPSNLIIHRPYHVTFEVQDRRPDETFNRLRIVPPAELYADVLAEEAAAASAPDGGAGKEMGDGVTLLAADEDVEYSVVGPKGEVVARSSRELLDEDARQTLSFEEIEDLKREGAGAGKELITKLMLRHTALDLKTQFSLSKYKLLKTRKYIRRFAVVPYDPTQMGNYLLEDKDAGSKILEMREEMVALVGCWANVHYGGDGVDVLPTPPTEGQSEYDDMILKKWRAGSPKNPLEESGRWLVVDDTGGLLVAALAEKMGILYPKSEGGLDASETAETHTNGVSRGENSKTEAGVSSHNDTPLDDAMEVDQQETDSAAAGPGTNGERESQEEEGQANGTCNSREKSRPACRPPARNKRPHDFHIPYSDTNTITVIHPNSQANLSYLRQYGYDSTNPNHPPHPLLPHLLTLTWLQLLSPEADTTYSSAPPVTSRVRRWQVLPNRTHPVMTSRGGAEGYVLTGWRAVPVAGKVEARGKFLKRQKRGD</sequence>
<evidence type="ECO:0000256" key="6">
    <source>
        <dbReference type="ARBA" id="ARBA00032319"/>
    </source>
</evidence>
<reference evidence="9" key="3">
    <citation type="submission" date="2011-03" db="EMBL/GenBank/DDBJ databases">
        <title>Annotation of Magnaporthe poae ATCC 64411.</title>
        <authorList>
            <person name="Ma L.-J."/>
            <person name="Dead R."/>
            <person name="Young S.K."/>
            <person name="Zeng Q."/>
            <person name="Gargeya S."/>
            <person name="Fitzgerald M."/>
            <person name="Haas B."/>
            <person name="Abouelleil A."/>
            <person name="Alvarado L."/>
            <person name="Arachchi H.M."/>
            <person name="Berlin A."/>
            <person name="Brown A."/>
            <person name="Chapman S.B."/>
            <person name="Chen Z."/>
            <person name="Dunbar C."/>
            <person name="Freedman E."/>
            <person name="Gearin G."/>
            <person name="Gellesch M."/>
            <person name="Goldberg J."/>
            <person name="Griggs A."/>
            <person name="Gujja S."/>
            <person name="Heiman D."/>
            <person name="Howarth C."/>
            <person name="Larson L."/>
            <person name="Lui A."/>
            <person name="MacDonald P.J.P."/>
            <person name="Mehta T."/>
            <person name="Montmayeur A."/>
            <person name="Murphy C."/>
            <person name="Neiman D."/>
            <person name="Pearson M."/>
            <person name="Priest M."/>
            <person name="Roberts A."/>
            <person name="Saif S."/>
            <person name="Shea T."/>
            <person name="Shenoy N."/>
            <person name="Sisk P."/>
            <person name="Stolte C."/>
            <person name="Sykes S."/>
            <person name="Yandava C."/>
            <person name="Wortman J."/>
            <person name="Nusbaum C."/>
            <person name="Birren B."/>
        </authorList>
    </citation>
    <scope>NUCLEOTIDE SEQUENCE</scope>
    <source>
        <strain evidence="9">ATCC 64411</strain>
    </source>
</reference>
<evidence type="ECO:0000256" key="1">
    <source>
        <dbReference type="ARBA" id="ARBA00004123"/>
    </source>
</evidence>
<dbReference type="eggNOG" id="KOG1416">
    <property type="taxonomic scope" value="Eukaryota"/>
</dbReference>
<dbReference type="Pfam" id="PF00583">
    <property type="entry name" value="Acetyltransf_1"/>
    <property type="match status" value="1"/>
</dbReference>
<dbReference type="GO" id="GO:0031515">
    <property type="term" value="C:tRNA (m1A) methyltransferase complex"/>
    <property type="evidence" value="ECO:0007669"/>
    <property type="project" value="InterPro"/>
</dbReference>
<keyword evidence="5" id="KW-0539">Nucleus</keyword>
<dbReference type="InterPro" id="IPR000182">
    <property type="entry name" value="GNAT_dom"/>
</dbReference>
<dbReference type="EMBL" id="GL876970">
    <property type="protein sequence ID" value="KLU86960.1"/>
    <property type="molecule type" value="Genomic_DNA"/>
</dbReference>
<evidence type="ECO:0000313" key="10">
    <source>
        <dbReference type="EnsemblFungi" id="MAPG_05967T0"/>
    </source>
</evidence>
<keyword evidence="4" id="KW-0819">tRNA processing</keyword>
<dbReference type="EnsemblFungi" id="MAPG_05967T0">
    <property type="protein sequence ID" value="MAPG_05967T0"/>
    <property type="gene ID" value="MAPG_05967"/>
</dbReference>
<gene>
    <name evidence="9" type="ORF">MAPG_05967</name>
</gene>
<feature type="domain" description="N-acetyltransferase" evidence="8">
    <location>
        <begin position="5"/>
        <end position="202"/>
    </location>
</feature>
<evidence type="ECO:0000313" key="11">
    <source>
        <dbReference type="Proteomes" id="UP000011715"/>
    </source>
</evidence>
<comment type="subcellular location">
    <subcellularLocation>
        <location evidence="1">Nucleus</location>
    </subcellularLocation>
</comment>
<reference evidence="10" key="4">
    <citation type="journal article" date="2015" name="G3 (Bethesda)">
        <title>Genome sequences of three phytopathogenic species of the Magnaporthaceae family of fungi.</title>
        <authorList>
            <person name="Okagaki L.H."/>
            <person name="Nunes C.C."/>
            <person name="Sailsbery J."/>
            <person name="Clay B."/>
            <person name="Brown D."/>
            <person name="John T."/>
            <person name="Oh Y."/>
            <person name="Young N."/>
            <person name="Fitzgerald M."/>
            <person name="Haas B.J."/>
            <person name="Zeng Q."/>
            <person name="Young S."/>
            <person name="Adiconis X."/>
            <person name="Fan L."/>
            <person name="Levin J.Z."/>
            <person name="Mitchell T.K."/>
            <person name="Okubara P.A."/>
            <person name="Farman M.L."/>
            <person name="Kohn L.M."/>
            <person name="Birren B."/>
            <person name="Ma L.-J."/>
            <person name="Dean R.A."/>
        </authorList>
    </citation>
    <scope>NUCLEOTIDE SEQUENCE</scope>
    <source>
        <strain evidence="10">ATCC 64411 / 73-15</strain>
    </source>
</reference>
<proteinExistence type="inferred from homology"/>
<reference evidence="10" key="5">
    <citation type="submission" date="2015-06" db="UniProtKB">
        <authorList>
            <consortium name="EnsemblFungi"/>
        </authorList>
    </citation>
    <scope>IDENTIFICATION</scope>
    <source>
        <strain evidence="10">ATCC 64411</strain>
    </source>
</reference>
<feature type="compositionally biased region" description="Acidic residues" evidence="7">
    <location>
        <begin position="557"/>
        <end position="568"/>
    </location>
</feature>
<dbReference type="VEuPathDB" id="FungiDB:MAPG_05967"/>
<dbReference type="GO" id="GO:0016747">
    <property type="term" value="F:acyltransferase activity, transferring groups other than amino-acyl groups"/>
    <property type="evidence" value="ECO:0007669"/>
    <property type="project" value="InterPro"/>
</dbReference>
<dbReference type="GO" id="GO:0030488">
    <property type="term" value="P:tRNA methylation"/>
    <property type="evidence" value="ECO:0007669"/>
    <property type="project" value="InterPro"/>
</dbReference>
<dbReference type="EMBL" id="ADBL01001428">
    <property type="status" value="NOT_ANNOTATED_CDS"/>
    <property type="molecule type" value="Genomic_DNA"/>
</dbReference>
<evidence type="ECO:0000256" key="2">
    <source>
        <dbReference type="ARBA" id="ARBA00008320"/>
    </source>
</evidence>
<name>A0A0C4E0T3_MAGP6</name>
<reference evidence="11" key="2">
    <citation type="submission" date="2010-05" db="EMBL/GenBank/DDBJ databases">
        <title>The genome sequence of Magnaporthe poae strain ATCC 64411.</title>
        <authorList>
            <person name="Ma L.-J."/>
            <person name="Dead R."/>
            <person name="Young S."/>
            <person name="Zeng Q."/>
            <person name="Koehrsen M."/>
            <person name="Alvarado L."/>
            <person name="Berlin A."/>
            <person name="Chapman S.B."/>
            <person name="Chen Z."/>
            <person name="Freedman E."/>
            <person name="Gellesch M."/>
            <person name="Goldberg J."/>
            <person name="Griggs A."/>
            <person name="Gujja S."/>
            <person name="Heilman E.R."/>
            <person name="Heiman D."/>
            <person name="Hepburn T."/>
            <person name="Howarth C."/>
            <person name="Jen D."/>
            <person name="Larson L."/>
            <person name="Mehta T."/>
            <person name="Neiman D."/>
            <person name="Pearson M."/>
            <person name="Roberts A."/>
            <person name="Saif S."/>
            <person name="Shea T."/>
            <person name="Shenoy N."/>
            <person name="Sisk P."/>
            <person name="Stolte C."/>
            <person name="Sykes S."/>
            <person name="Walk T."/>
            <person name="White J."/>
            <person name="Yandava C."/>
            <person name="Haas B."/>
            <person name="Nusbaum C."/>
            <person name="Birren B."/>
        </authorList>
    </citation>
    <scope>NUCLEOTIDE SEQUENCE [LARGE SCALE GENOMIC DNA]</scope>
    <source>
        <strain evidence="11">ATCC 64411 / 73-15</strain>
    </source>
</reference>
<dbReference type="PANTHER" id="PTHR12945">
    <property type="entry name" value="TRANSLATION INITIATION FACTOR EIF3-RELATED"/>
    <property type="match status" value="1"/>
</dbReference>